<name>A0A4Z2EAI6_9TELE</name>
<dbReference type="Proteomes" id="UP000314294">
    <property type="component" value="Unassembled WGS sequence"/>
</dbReference>
<organism evidence="2 3">
    <name type="scientific">Liparis tanakae</name>
    <name type="common">Tanaka's snailfish</name>
    <dbReference type="NCBI Taxonomy" id="230148"/>
    <lineage>
        <taxon>Eukaryota</taxon>
        <taxon>Metazoa</taxon>
        <taxon>Chordata</taxon>
        <taxon>Craniata</taxon>
        <taxon>Vertebrata</taxon>
        <taxon>Euteleostomi</taxon>
        <taxon>Actinopterygii</taxon>
        <taxon>Neopterygii</taxon>
        <taxon>Teleostei</taxon>
        <taxon>Neoteleostei</taxon>
        <taxon>Acanthomorphata</taxon>
        <taxon>Eupercaria</taxon>
        <taxon>Perciformes</taxon>
        <taxon>Cottioidei</taxon>
        <taxon>Cottales</taxon>
        <taxon>Liparidae</taxon>
        <taxon>Liparis</taxon>
    </lineage>
</organism>
<gene>
    <name evidence="2" type="ORF">EYF80_064299</name>
</gene>
<evidence type="ECO:0000313" key="2">
    <source>
        <dbReference type="EMBL" id="TNN25570.1"/>
    </source>
</evidence>
<protein>
    <submittedName>
        <fullName evidence="2">Uncharacterized protein</fullName>
    </submittedName>
</protein>
<evidence type="ECO:0000313" key="3">
    <source>
        <dbReference type="Proteomes" id="UP000314294"/>
    </source>
</evidence>
<feature type="compositionally biased region" description="Basic and acidic residues" evidence="1">
    <location>
        <begin position="50"/>
        <end position="59"/>
    </location>
</feature>
<reference evidence="2 3" key="1">
    <citation type="submission" date="2019-03" db="EMBL/GenBank/DDBJ databases">
        <title>First draft genome of Liparis tanakae, snailfish: a comprehensive survey of snailfish specific genes.</title>
        <authorList>
            <person name="Kim W."/>
            <person name="Song I."/>
            <person name="Jeong J.-H."/>
            <person name="Kim D."/>
            <person name="Kim S."/>
            <person name="Ryu S."/>
            <person name="Song J.Y."/>
            <person name="Lee S.K."/>
        </authorList>
    </citation>
    <scope>NUCLEOTIDE SEQUENCE [LARGE SCALE GENOMIC DNA]</scope>
    <source>
        <tissue evidence="2">Muscle</tissue>
    </source>
</reference>
<accession>A0A4Z2EAI6</accession>
<proteinExistence type="predicted"/>
<comment type="caution">
    <text evidence="2">The sequence shown here is derived from an EMBL/GenBank/DDBJ whole genome shotgun (WGS) entry which is preliminary data.</text>
</comment>
<dbReference type="AlphaFoldDB" id="A0A4Z2EAI6"/>
<evidence type="ECO:0000256" key="1">
    <source>
        <dbReference type="SAM" id="MobiDB-lite"/>
    </source>
</evidence>
<dbReference type="EMBL" id="SRLO01012188">
    <property type="protein sequence ID" value="TNN25570.1"/>
    <property type="molecule type" value="Genomic_DNA"/>
</dbReference>
<sequence length="82" mass="8897">MKTRLRGSDDSASPGTAERRQATPELITPQRREENHSALVPAGHLPEAPTPHEGERLPDHTGVNGFLSLFHLTLGSPAEPRV</sequence>
<feature type="region of interest" description="Disordered" evidence="1">
    <location>
        <begin position="1"/>
        <end position="61"/>
    </location>
</feature>
<keyword evidence="3" id="KW-1185">Reference proteome</keyword>